<comment type="similarity">
    <text evidence="2 7">Belongs to the thioredoxin family. DsbC subfamily.</text>
</comment>
<evidence type="ECO:0000256" key="4">
    <source>
        <dbReference type="ARBA" id="ARBA00022764"/>
    </source>
</evidence>
<feature type="signal peptide" evidence="7">
    <location>
        <begin position="1"/>
        <end position="23"/>
    </location>
</feature>
<dbReference type="InterPro" id="IPR051470">
    <property type="entry name" value="Thiol:disulfide_interchange"/>
</dbReference>
<evidence type="ECO:0000256" key="1">
    <source>
        <dbReference type="ARBA" id="ARBA00004418"/>
    </source>
</evidence>
<dbReference type="PROSITE" id="PS51257">
    <property type="entry name" value="PROKAR_LIPOPROTEIN"/>
    <property type="match status" value="1"/>
</dbReference>
<evidence type="ECO:0000256" key="7">
    <source>
        <dbReference type="RuleBase" id="RU364038"/>
    </source>
</evidence>
<feature type="domain" description="Disulphide bond isomerase DsbC/G N-terminal" evidence="8">
    <location>
        <begin position="23"/>
        <end position="91"/>
    </location>
</feature>
<dbReference type="InterPro" id="IPR012336">
    <property type="entry name" value="Thioredoxin-like_fold"/>
</dbReference>
<dbReference type="CDD" id="cd03020">
    <property type="entry name" value="DsbA_DsbC_DsbG"/>
    <property type="match status" value="1"/>
</dbReference>
<dbReference type="Proteomes" id="UP000186513">
    <property type="component" value="Unassembled WGS sequence"/>
</dbReference>
<dbReference type="SUPFAM" id="SSF54423">
    <property type="entry name" value="DsbC/DsbG N-terminal domain-like"/>
    <property type="match status" value="1"/>
</dbReference>
<name>A0A1K2HJP1_9NEIS</name>
<keyword evidence="4 7" id="KW-0574">Periplasm</keyword>
<dbReference type="Pfam" id="PF13098">
    <property type="entry name" value="Thioredoxin_2"/>
    <property type="match status" value="1"/>
</dbReference>
<keyword evidence="5" id="KW-1015">Disulfide bond</keyword>
<comment type="subcellular location">
    <subcellularLocation>
        <location evidence="1 7">Periplasm</location>
    </subcellularLocation>
</comment>
<evidence type="ECO:0000259" key="9">
    <source>
        <dbReference type="Pfam" id="PF13098"/>
    </source>
</evidence>
<evidence type="ECO:0000313" key="10">
    <source>
        <dbReference type="EMBL" id="SFZ76893.1"/>
    </source>
</evidence>
<comment type="function">
    <text evidence="7">Required for disulfide bond formation in some periplasmic proteins. Acts by transferring its disulfide bond to other proteins and is reduced in the process.</text>
</comment>
<dbReference type="OrthoDB" id="12976at2"/>
<feature type="domain" description="Thioredoxin-like fold" evidence="9">
    <location>
        <begin position="115"/>
        <end position="239"/>
    </location>
</feature>
<keyword evidence="6 7" id="KW-0676">Redox-active center</keyword>
<proteinExistence type="inferred from homology"/>
<accession>A0A1K2HJP1</accession>
<evidence type="ECO:0000256" key="2">
    <source>
        <dbReference type="ARBA" id="ARBA00009813"/>
    </source>
</evidence>
<feature type="chain" id="PRO_5011824139" description="Thiol:disulfide interchange protein" evidence="7">
    <location>
        <begin position="24"/>
        <end position="251"/>
    </location>
</feature>
<evidence type="ECO:0000259" key="8">
    <source>
        <dbReference type="Pfam" id="PF10411"/>
    </source>
</evidence>
<evidence type="ECO:0000313" key="11">
    <source>
        <dbReference type="Proteomes" id="UP000186513"/>
    </source>
</evidence>
<dbReference type="Gene3D" id="3.40.30.10">
    <property type="entry name" value="Glutaredoxin"/>
    <property type="match status" value="1"/>
</dbReference>
<dbReference type="AlphaFoldDB" id="A0A1K2HJP1"/>
<evidence type="ECO:0000256" key="5">
    <source>
        <dbReference type="ARBA" id="ARBA00023157"/>
    </source>
</evidence>
<dbReference type="STRING" id="1121279.SAMN02745887_02139"/>
<keyword evidence="3 7" id="KW-0732">Signal</keyword>
<dbReference type="Pfam" id="PF10411">
    <property type="entry name" value="DsbC_N"/>
    <property type="match status" value="1"/>
</dbReference>
<evidence type="ECO:0000256" key="3">
    <source>
        <dbReference type="ARBA" id="ARBA00022729"/>
    </source>
</evidence>
<dbReference type="SUPFAM" id="SSF52833">
    <property type="entry name" value="Thioredoxin-like"/>
    <property type="match status" value="1"/>
</dbReference>
<reference evidence="10 11" key="1">
    <citation type="submission" date="2016-11" db="EMBL/GenBank/DDBJ databases">
        <authorList>
            <person name="Jaros S."/>
            <person name="Januszkiewicz K."/>
            <person name="Wedrychowicz H."/>
        </authorList>
    </citation>
    <scope>NUCLEOTIDE SEQUENCE [LARGE SCALE GENOMIC DNA]</scope>
    <source>
        <strain evidence="10 11">DSM 18899</strain>
    </source>
</reference>
<evidence type="ECO:0000256" key="6">
    <source>
        <dbReference type="ARBA" id="ARBA00023284"/>
    </source>
</evidence>
<protein>
    <recommendedName>
        <fullName evidence="7">Thiol:disulfide interchange protein</fullName>
    </recommendedName>
</protein>
<dbReference type="RefSeq" id="WP_072428660.1">
    <property type="nucleotide sequence ID" value="NZ_FPKR01000008.1"/>
</dbReference>
<dbReference type="PANTHER" id="PTHR35272">
    <property type="entry name" value="THIOL:DISULFIDE INTERCHANGE PROTEIN DSBC-RELATED"/>
    <property type="match status" value="1"/>
</dbReference>
<dbReference type="InterPro" id="IPR018950">
    <property type="entry name" value="DiS-bond_isomerase_DsbC/G_N"/>
</dbReference>
<dbReference type="InterPro" id="IPR009094">
    <property type="entry name" value="DiS-bond_isomerase_DsbC/G_N_sf"/>
</dbReference>
<dbReference type="EMBL" id="FPKR01000008">
    <property type="protein sequence ID" value="SFZ76893.1"/>
    <property type="molecule type" value="Genomic_DNA"/>
</dbReference>
<dbReference type="GO" id="GO:0042597">
    <property type="term" value="C:periplasmic space"/>
    <property type="evidence" value="ECO:0007669"/>
    <property type="project" value="UniProtKB-SubCell"/>
</dbReference>
<dbReference type="PANTHER" id="PTHR35272:SF3">
    <property type="entry name" value="THIOL:DISULFIDE INTERCHANGE PROTEIN DSBC"/>
    <property type="match status" value="1"/>
</dbReference>
<dbReference type="Gene3D" id="3.10.450.70">
    <property type="entry name" value="Disulphide bond isomerase, DsbC/G, N-terminal"/>
    <property type="match status" value="1"/>
</dbReference>
<keyword evidence="11" id="KW-1185">Reference proteome</keyword>
<sequence length="251" mass="26864">MNPIAKRIAAVSIGLALAACANAAGDNTASVKAAVEKKFPQRPVASVRATPVKGVYEVVFAPKQVVYTDAKVSHIFVGDLVDLTTRTSLTEARIKELSRTDFASLPLDKAIKEVRGNGARKVAVFSDPDCPFCKKLERETIAKLDNVTVYTFLMPLAQLHPDAARKSALIWCAADPVKAWKDWMLDGKLPQGEAQCATPLADTAALAEKLDVSATPSMVFESGELVSGAIDLESFDAKLNEKPAAKPVAKQ</sequence>
<gene>
    <name evidence="10" type="ORF">SAMN02745887_02139</name>
</gene>
<dbReference type="InterPro" id="IPR036249">
    <property type="entry name" value="Thioredoxin-like_sf"/>
</dbReference>
<dbReference type="InterPro" id="IPR033954">
    <property type="entry name" value="DiS-bond_Isoase_DsbC/G"/>
</dbReference>
<organism evidence="10 11">
    <name type="scientific">Chitinimonas taiwanensis DSM 18899</name>
    <dbReference type="NCBI Taxonomy" id="1121279"/>
    <lineage>
        <taxon>Bacteria</taxon>
        <taxon>Pseudomonadati</taxon>
        <taxon>Pseudomonadota</taxon>
        <taxon>Betaproteobacteria</taxon>
        <taxon>Neisseriales</taxon>
        <taxon>Chitinibacteraceae</taxon>
        <taxon>Chitinimonas</taxon>
    </lineage>
</organism>